<evidence type="ECO:0000313" key="12">
    <source>
        <dbReference type="EMBL" id="HJD39448.1"/>
    </source>
</evidence>
<reference evidence="12" key="2">
    <citation type="submission" date="2021-04" db="EMBL/GenBank/DDBJ databases">
        <authorList>
            <person name="Gilroy R."/>
        </authorList>
    </citation>
    <scope>NUCLEOTIDE SEQUENCE</scope>
    <source>
        <strain evidence="12">ChiW19-6364</strain>
    </source>
</reference>
<dbReference type="GO" id="GO:0003677">
    <property type="term" value="F:DNA binding"/>
    <property type="evidence" value="ECO:0007669"/>
    <property type="project" value="UniProtKB-KW"/>
</dbReference>
<evidence type="ECO:0000259" key="10">
    <source>
        <dbReference type="Pfam" id="PF01420"/>
    </source>
</evidence>
<dbReference type="Pfam" id="PF01420">
    <property type="entry name" value="Methylase_S"/>
    <property type="match status" value="1"/>
</dbReference>
<dbReference type="InterPro" id="IPR003356">
    <property type="entry name" value="DNA_methylase_A-5"/>
</dbReference>
<evidence type="ECO:0000256" key="7">
    <source>
        <dbReference type="ARBA" id="ARBA00023125"/>
    </source>
</evidence>
<dbReference type="InterPro" id="IPR029063">
    <property type="entry name" value="SAM-dependent_MTases_sf"/>
</dbReference>
<keyword evidence="9" id="KW-0175">Coiled coil</keyword>
<feature type="domain" description="DNA methylase adenine-specific" evidence="11">
    <location>
        <begin position="136"/>
        <end position="414"/>
    </location>
</feature>
<evidence type="ECO:0000256" key="1">
    <source>
        <dbReference type="ARBA" id="ARBA00010923"/>
    </source>
</evidence>
<keyword evidence="7" id="KW-0238">DNA-binding</keyword>
<dbReference type="InterPro" id="IPR000055">
    <property type="entry name" value="Restrct_endonuc_typeI_TRD"/>
</dbReference>
<evidence type="ECO:0000313" key="13">
    <source>
        <dbReference type="Proteomes" id="UP000823850"/>
    </source>
</evidence>
<dbReference type="Pfam" id="PF02384">
    <property type="entry name" value="N6_Mtase"/>
    <property type="match status" value="1"/>
</dbReference>
<dbReference type="AlphaFoldDB" id="A0A9D2R6S4"/>
<evidence type="ECO:0000256" key="8">
    <source>
        <dbReference type="ARBA" id="ARBA00047942"/>
    </source>
</evidence>
<evidence type="ECO:0000256" key="9">
    <source>
        <dbReference type="SAM" id="Coils"/>
    </source>
</evidence>
<keyword evidence="5" id="KW-0949">S-adenosyl-L-methionine</keyword>
<evidence type="ECO:0000259" key="11">
    <source>
        <dbReference type="Pfam" id="PF02384"/>
    </source>
</evidence>
<keyword evidence="3 12" id="KW-0489">Methyltransferase</keyword>
<reference evidence="12" key="1">
    <citation type="journal article" date="2021" name="PeerJ">
        <title>Extensive microbial diversity within the chicken gut microbiome revealed by metagenomics and culture.</title>
        <authorList>
            <person name="Gilroy R."/>
            <person name="Ravi A."/>
            <person name="Getino M."/>
            <person name="Pursley I."/>
            <person name="Horton D.L."/>
            <person name="Alikhan N.F."/>
            <person name="Baker D."/>
            <person name="Gharbi K."/>
            <person name="Hall N."/>
            <person name="Watson M."/>
            <person name="Adriaenssens E.M."/>
            <person name="Foster-Nyarko E."/>
            <person name="Jarju S."/>
            <person name="Secka A."/>
            <person name="Antonio M."/>
            <person name="Oren A."/>
            <person name="Chaudhuri R.R."/>
            <person name="La Ragione R."/>
            <person name="Hildebrand F."/>
            <person name="Pallen M.J."/>
        </authorList>
    </citation>
    <scope>NUCLEOTIDE SEQUENCE</scope>
    <source>
        <strain evidence="12">ChiW19-6364</strain>
    </source>
</reference>
<evidence type="ECO:0000256" key="5">
    <source>
        <dbReference type="ARBA" id="ARBA00022691"/>
    </source>
</evidence>
<sequence>MQKILKYTWRELRKTLSAEQTFYLVLAFIFWKYQAERKKGDNKRFNREAFEKAFAEYPKQVPEEAVRRLAEKIDWNSGQNNLDIKSSINRFGEWIESLFHNPVKLTPEYSDNKELYQEFGPALQRVLLLLNETVTLASEEGVYPATPASAQKLIAELFKEQPILKAADLCCGTGLPGLNILDAISGKWEEIEYYGADRDDIFCSIAKILLWETGIPKGKIECRNLLDPPEGPGEDFDFVFMDVPRGRNRGEFWERDDVRLERFNRKTVYSDWIFIKEALYQLNENGRAAVLVTPGALIRANEKRLREQIFLNDWLECVITLPAGLYPGTSTGTELMLFCKKKQPARQNKILLADISQYSIKRHNNISEITHEGIEAAVKCLREYREIPDICTILTKRNINLETYSFKPMQYIRYGSQRQGGETFALGDISEIIRGSQTLPKEISPEEGDALIINIRDIQDERVHYQTADKISCLHPACKEKFRIREDDILLTSKGAVIKSAIVETPPPEAFASGNITILRTNREKYDPYVLFEYLNSSQGMLELEKIQSGTTIRILNNTNLKSFQVPAYDKSLMEKIGSRLKRNRKTYFQKLKNLEEDYNKERNILNGLLKEEGEHETEE</sequence>
<dbReference type="InterPro" id="IPR044946">
    <property type="entry name" value="Restrct_endonuc_typeI_TRD_sf"/>
</dbReference>
<dbReference type="GO" id="GO:0009007">
    <property type="term" value="F:site-specific DNA-methyltransferase (adenine-specific) activity"/>
    <property type="evidence" value="ECO:0007669"/>
    <property type="project" value="UniProtKB-EC"/>
</dbReference>
<dbReference type="GO" id="GO:0009307">
    <property type="term" value="P:DNA restriction-modification system"/>
    <property type="evidence" value="ECO:0007669"/>
    <property type="project" value="UniProtKB-KW"/>
</dbReference>
<organism evidence="12 13">
    <name type="scientific">Candidatus Blautia stercoripullorum</name>
    <dbReference type="NCBI Taxonomy" id="2838502"/>
    <lineage>
        <taxon>Bacteria</taxon>
        <taxon>Bacillati</taxon>
        <taxon>Bacillota</taxon>
        <taxon>Clostridia</taxon>
        <taxon>Lachnospirales</taxon>
        <taxon>Lachnospiraceae</taxon>
        <taxon>Blautia</taxon>
    </lineage>
</organism>
<dbReference type="CDD" id="cd02440">
    <property type="entry name" value="AdoMet_MTases"/>
    <property type="match status" value="1"/>
</dbReference>
<comment type="catalytic activity">
    <reaction evidence="8">
        <text>a 2'-deoxyadenosine in DNA + S-adenosyl-L-methionine = an N(6)-methyl-2'-deoxyadenosine in DNA + S-adenosyl-L-homocysteine + H(+)</text>
        <dbReference type="Rhea" id="RHEA:15197"/>
        <dbReference type="Rhea" id="RHEA-COMP:12418"/>
        <dbReference type="Rhea" id="RHEA-COMP:12419"/>
        <dbReference type="ChEBI" id="CHEBI:15378"/>
        <dbReference type="ChEBI" id="CHEBI:57856"/>
        <dbReference type="ChEBI" id="CHEBI:59789"/>
        <dbReference type="ChEBI" id="CHEBI:90615"/>
        <dbReference type="ChEBI" id="CHEBI:90616"/>
        <dbReference type="EC" id="2.1.1.72"/>
    </reaction>
</comment>
<dbReference type="GO" id="GO:0008170">
    <property type="term" value="F:N-methyltransferase activity"/>
    <property type="evidence" value="ECO:0007669"/>
    <property type="project" value="InterPro"/>
</dbReference>
<comment type="caution">
    <text evidence="12">The sequence shown here is derived from an EMBL/GenBank/DDBJ whole genome shotgun (WGS) entry which is preliminary data.</text>
</comment>
<proteinExistence type="inferred from homology"/>
<dbReference type="SUPFAM" id="SSF53335">
    <property type="entry name" value="S-adenosyl-L-methionine-dependent methyltransferases"/>
    <property type="match status" value="1"/>
</dbReference>
<accession>A0A9D2R6S4</accession>
<evidence type="ECO:0000256" key="2">
    <source>
        <dbReference type="ARBA" id="ARBA00011900"/>
    </source>
</evidence>
<dbReference type="Gene3D" id="3.40.50.150">
    <property type="entry name" value="Vaccinia Virus protein VP39"/>
    <property type="match status" value="1"/>
</dbReference>
<feature type="coiled-coil region" evidence="9">
    <location>
        <begin position="578"/>
        <end position="612"/>
    </location>
</feature>
<keyword evidence="4" id="KW-0808">Transferase</keyword>
<evidence type="ECO:0000256" key="6">
    <source>
        <dbReference type="ARBA" id="ARBA00022747"/>
    </source>
</evidence>
<dbReference type="PANTHER" id="PTHR42933">
    <property type="entry name" value="SLR6095 PROTEIN"/>
    <property type="match status" value="1"/>
</dbReference>
<dbReference type="Proteomes" id="UP000823850">
    <property type="component" value="Unassembled WGS sequence"/>
</dbReference>
<dbReference type="Gene3D" id="3.90.220.20">
    <property type="entry name" value="DNA methylase specificity domains"/>
    <property type="match status" value="1"/>
</dbReference>
<dbReference type="SUPFAM" id="SSF116734">
    <property type="entry name" value="DNA methylase specificity domain"/>
    <property type="match status" value="1"/>
</dbReference>
<evidence type="ECO:0000256" key="4">
    <source>
        <dbReference type="ARBA" id="ARBA00022679"/>
    </source>
</evidence>
<dbReference type="PANTHER" id="PTHR42933:SF3">
    <property type="entry name" value="TYPE I RESTRICTION ENZYME MJAVIII METHYLASE SUBUNIT"/>
    <property type="match status" value="1"/>
</dbReference>
<gene>
    <name evidence="12" type="ORF">H9913_05420</name>
</gene>
<name>A0A9D2R6S4_9FIRM</name>
<comment type="similarity">
    <text evidence="1">Belongs to the type-I restriction system S methylase family.</text>
</comment>
<dbReference type="InterPro" id="IPR051537">
    <property type="entry name" value="DNA_Adenine_Mtase"/>
</dbReference>
<evidence type="ECO:0000256" key="3">
    <source>
        <dbReference type="ARBA" id="ARBA00022603"/>
    </source>
</evidence>
<keyword evidence="6" id="KW-0680">Restriction system</keyword>
<dbReference type="EC" id="2.1.1.72" evidence="2"/>
<dbReference type="GO" id="GO:0032259">
    <property type="term" value="P:methylation"/>
    <property type="evidence" value="ECO:0007669"/>
    <property type="project" value="UniProtKB-KW"/>
</dbReference>
<feature type="domain" description="Type I restriction modification DNA specificity" evidence="10">
    <location>
        <begin position="422"/>
        <end position="568"/>
    </location>
</feature>
<protein>
    <recommendedName>
        <fullName evidence="2">site-specific DNA-methyltransferase (adenine-specific)</fullName>
        <ecNumber evidence="2">2.1.1.72</ecNumber>
    </recommendedName>
</protein>
<dbReference type="EMBL" id="DWUX01000103">
    <property type="protein sequence ID" value="HJD39448.1"/>
    <property type="molecule type" value="Genomic_DNA"/>
</dbReference>